<dbReference type="GO" id="GO:0003677">
    <property type="term" value="F:DNA binding"/>
    <property type="evidence" value="ECO:0007669"/>
    <property type="project" value="UniProtKB-KW"/>
</dbReference>
<protein>
    <submittedName>
        <fullName evidence="1">DNA-binding protein</fullName>
    </submittedName>
</protein>
<keyword evidence="1" id="KW-0238">DNA-binding</keyword>
<dbReference type="Gene3D" id="3.40.1350.10">
    <property type="match status" value="1"/>
</dbReference>
<gene>
    <name evidence="1" type="ORF">BST33_03550</name>
</gene>
<proteinExistence type="predicted"/>
<sequence>MLMFAVAEDRMTCAPMPSKQLAKLGVWEATHLERWVVDHPEVLGENVRVVTTQYNKWSSDSGDLARERLDILGLDATGQLVVVELKRGTDSNVHMQAITYAALVAGFSKETLADAHADYLNRGTPAQPHSPADAAELLESHVDGSWDDDVLTVPKIILLAEDFTAQTYTTVTWLSNLTPNLVIEMHTVNAFMLEEGMPCVVFRRLFPAVDPSTRVLTPGVAVSTATSVATKIAESNRRMRTTYLLHDLKTMPEDSELTFDLQGFRDAATVALVDAWIAENPLRGRAFWVNDRARPLRWCASDTEETYTPTGLTKHIISEAGGRGNVAISGSEVWRWHGKSLYQVGIEAETASSTSTASVAPA</sequence>
<evidence type="ECO:0000313" key="1">
    <source>
        <dbReference type="EMBL" id="ORB03044.1"/>
    </source>
</evidence>
<evidence type="ECO:0000313" key="2">
    <source>
        <dbReference type="Proteomes" id="UP000192320"/>
    </source>
</evidence>
<comment type="caution">
    <text evidence="1">The sequence shown here is derived from an EMBL/GenBank/DDBJ whole genome shotgun (WGS) entry which is preliminary data.</text>
</comment>
<dbReference type="Proteomes" id="UP000192320">
    <property type="component" value="Unassembled WGS sequence"/>
</dbReference>
<dbReference type="AlphaFoldDB" id="A0AA91M879"/>
<dbReference type="EMBL" id="MVHZ01000003">
    <property type="protein sequence ID" value="ORB03044.1"/>
    <property type="molecule type" value="Genomic_DNA"/>
</dbReference>
<keyword evidence="2" id="KW-1185">Reference proteome</keyword>
<organism evidence="1 2">
    <name type="scientific">Mycolicibacter minnesotensis</name>
    <dbReference type="NCBI Taxonomy" id="1118379"/>
    <lineage>
        <taxon>Bacteria</taxon>
        <taxon>Bacillati</taxon>
        <taxon>Actinomycetota</taxon>
        <taxon>Actinomycetes</taxon>
        <taxon>Mycobacteriales</taxon>
        <taxon>Mycobacteriaceae</taxon>
        <taxon>Mycolicibacter</taxon>
    </lineage>
</organism>
<name>A0AA91M879_9MYCO</name>
<dbReference type="InterPro" id="IPR011856">
    <property type="entry name" value="tRNA_endonuc-like_dom_sf"/>
</dbReference>
<accession>A0AA91M879</accession>
<reference evidence="1 2" key="1">
    <citation type="submission" date="2017-02" db="EMBL/GenBank/DDBJ databases">
        <title>The new phylogeny of genus Mycobacterium.</title>
        <authorList>
            <person name="Tortoli E."/>
            <person name="Trovato A."/>
            <person name="Cirillo D.M."/>
        </authorList>
    </citation>
    <scope>NUCLEOTIDE SEQUENCE [LARGE SCALE GENOMIC DNA]</scope>
    <source>
        <strain evidence="1 2">DSM 45633</strain>
    </source>
</reference>